<evidence type="ECO:0000256" key="5">
    <source>
        <dbReference type="SAM" id="MobiDB-lite"/>
    </source>
</evidence>
<accession>A0A517VX03</accession>
<evidence type="ECO:0000256" key="1">
    <source>
        <dbReference type="ARBA" id="ARBA00037999"/>
    </source>
</evidence>
<name>A0A517VX03_9PLAN</name>
<dbReference type="AlphaFoldDB" id="A0A517VX03"/>
<protein>
    <submittedName>
        <fullName evidence="6">Pyridoxal phosphate-dependent aminotransferase EpsN</fullName>
        <ecNumber evidence="6">2.6.1.-</ecNumber>
    </submittedName>
</protein>
<dbReference type="EC" id="2.6.1.-" evidence="6"/>
<evidence type="ECO:0000256" key="2">
    <source>
        <dbReference type="PIRSR" id="PIRSR000390-1"/>
    </source>
</evidence>
<dbReference type="InterPro" id="IPR015421">
    <property type="entry name" value="PyrdxlP-dep_Trfase_major"/>
</dbReference>
<dbReference type="PANTHER" id="PTHR30244:SF34">
    <property type="entry name" value="DTDP-4-AMINO-4,6-DIDEOXYGALACTOSE TRANSAMINASE"/>
    <property type="match status" value="1"/>
</dbReference>
<reference evidence="6 7" key="1">
    <citation type="submission" date="2019-03" db="EMBL/GenBank/DDBJ databases">
        <title>Deep-cultivation of Planctomycetes and their phenomic and genomic characterization uncovers novel biology.</title>
        <authorList>
            <person name="Wiegand S."/>
            <person name="Jogler M."/>
            <person name="Boedeker C."/>
            <person name="Pinto D."/>
            <person name="Vollmers J."/>
            <person name="Rivas-Marin E."/>
            <person name="Kohn T."/>
            <person name="Peeters S.H."/>
            <person name="Heuer A."/>
            <person name="Rast P."/>
            <person name="Oberbeckmann S."/>
            <person name="Bunk B."/>
            <person name="Jeske O."/>
            <person name="Meyerdierks A."/>
            <person name="Storesund J.E."/>
            <person name="Kallscheuer N."/>
            <person name="Luecker S."/>
            <person name="Lage O.M."/>
            <person name="Pohl T."/>
            <person name="Merkel B.J."/>
            <person name="Hornburger P."/>
            <person name="Mueller R.-W."/>
            <person name="Bruemmer F."/>
            <person name="Labrenz M."/>
            <person name="Spormann A.M."/>
            <person name="Op den Camp H."/>
            <person name="Overmann J."/>
            <person name="Amann R."/>
            <person name="Jetten M.S.M."/>
            <person name="Mascher T."/>
            <person name="Medema M.H."/>
            <person name="Devos D.P."/>
            <person name="Kaster A.-K."/>
            <person name="Ovreas L."/>
            <person name="Rohde M."/>
            <person name="Galperin M.Y."/>
            <person name="Jogler C."/>
        </authorList>
    </citation>
    <scope>NUCLEOTIDE SEQUENCE [LARGE SCALE GENOMIC DNA]</scope>
    <source>
        <strain evidence="6 7">V144</strain>
    </source>
</reference>
<dbReference type="Gene3D" id="3.40.640.10">
    <property type="entry name" value="Type I PLP-dependent aspartate aminotransferase-like (Major domain)"/>
    <property type="match status" value="1"/>
</dbReference>
<dbReference type="GO" id="GO:0000271">
    <property type="term" value="P:polysaccharide biosynthetic process"/>
    <property type="evidence" value="ECO:0007669"/>
    <property type="project" value="TreeGrafter"/>
</dbReference>
<gene>
    <name evidence="6" type="primary">epsN_1</name>
    <name evidence="6" type="ORF">V144x_30100</name>
</gene>
<proteinExistence type="inferred from homology"/>
<dbReference type="GO" id="GO:0030170">
    <property type="term" value="F:pyridoxal phosphate binding"/>
    <property type="evidence" value="ECO:0007669"/>
    <property type="project" value="TreeGrafter"/>
</dbReference>
<evidence type="ECO:0000256" key="4">
    <source>
        <dbReference type="RuleBase" id="RU004508"/>
    </source>
</evidence>
<dbReference type="Pfam" id="PF01041">
    <property type="entry name" value="DegT_DnrJ_EryC1"/>
    <property type="match status" value="1"/>
</dbReference>
<dbReference type="InterPro" id="IPR015422">
    <property type="entry name" value="PyrdxlP-dep_Trfase_small"/>
</dbReference>
<dbReference type="InterPro" id="IPR000653">
    <property type="entry name" value="DegT/StrS_aminotransferase"/>
</dbReference>
<dbReference type="SUPFAM" id="SSF53383">
    <property type="entry name" value="PLP-dependent transferases"/>
    <property type="match status" value="1"/>
</dbReference>
<dbReference type="PIRSF" id="PIRSF000390">
    <property type="entry name" value="PLP_StrS"/>
    <property type="match status" value="1"/>
</dbReference>
<evidence type="ECO:0000313" key="7">
    <source>
        <dbReference type="Proteomes" id="UP000318704"/>
    </source>
</evidence>
<dbReference type="InterPro" id="IPR015424">
    <property type="entry name" value="PyrdxlP-dep_Trfase"/>
</dbReference>
<dbReference type="GO" id="GO:0008483">
    <property type="term" value="F:transaminase activity"/>
    <property type="evidence" value="ECO:0007669"/>
    <property type="project" value="UniProtKB-KW"/>
</dbReference>
<feature type="modified residue" description="N6-(pyridoxal phosphate)lysine" evidence="3">
    <location>
        <position position="230"/>
    </location>
</feature>
<evidence type="ECO:0000313" key="6">
    <source>
        <dbReference type="EMBL" id="QDT97535.1"/>
    </source>
</evidence>
<dbReference type="CDD" id="cd00616">
    <property type="entry name" value="AHBA_syn"/>
    <property type="match status" value="1"/>
</dbReference>
<dbReference type="RefSeq" id="WP_144985874.1">
    <property type="nucleotide sequence ID" value="NZ_CP037920.1"/>
</dbReference>
<feature type="active site" description="Proton acceptor" evidence="2">
    <location>
        <position position="230"/>
    </location>
</feature>
<feature type="region of interest" description="Disordered" evidence="5">
    <location>
        <begin position="23"/>
        <end position="43"/>
    </location>
</feature>
<keyword evidence="6" id="KW-0808">Transferase</keyword>
<comment type="similarity">
    <text evidence="1 4">Belongs to the DegT/DnrJ/EryC1 family.</text>
</comment>
<keyword evidence="6" id="KW-0032">Aminotransferase</keyword>
<dbReference type="Gene3D" id="3.90.1150.10">
    <property type="entry name" value="Aspartate Aminotransferase, domain 1"/>
    <property type="match status" value="1"/>
</dbReference>
<dbReference type="EMBL" id="CP037920">
    <property type="protein sequence ID" value="QDT97535.1"/>
    <property type="molecule type" value="Genomic_DNA"/>
</dbReference>
<sequence length="424" mass="46682">MDTNLGPLLNSYEYDIDKLSHKQRSTIPSPDPALGQTTLSAADRSSPRSYIPVCEPDIDAAALENLQACIEENWISSGGRFVTEFESQFAELTGVRHCIATSSGTAALHLLLAACGVKSGDEVIIPSFTMVAVASSVVHLGARPVFVDCDEGSENICLEEILKKVNVRTRAIVVVHTYGRPLDVSALLQQVDTDRIAVIEDAAEAHGATIHGKTVGSLAYGAVFSFYANKIITTGEGGAITTDNDDLAMVCRTMRDHAFSPERHFWHRYRGYNFRMTNLQAAVGVSQLAKFHQLCDARKKIAARYTQAFSNFSGLILPQEDQGTEHAYWVYFLRTSPGSISRDQLRLELARNGIETRTAFVPLHLQPAYREFYDESDNFKNAEQLAATGLYLPSSSKLTSVEIEYVCLNVCHILKELRGASTYS</sequence>
<dbReference type="PANTHER" id="PTHR30244">
    <property type="entry name" value="TRANSAMINASE"/>
    <property type="match status" value="1"/>
</dbReference>
<dbReference type="KEGG" id="gaw:V144x_30100"/>
<evidence type="ECO:0000256" key="3">
    <source>
        <dbReference type="PIRSR" id="PIRSR000390-2"/>
    </source>
</evidence>
<keyword evidence="3 4" id="KW-0663">Pyridoxal phosphate</keyword>
<dbReference type="Proteomes" id="UP000318704">
    <property type="component" value="Chromosome"/>
</dbReference>
<organism evidence="6 7">
    <name type="scientific">Gimesia aquarii</name>
    <dbReference type="NCBI Taxonomy" id="2527964"/>
    <lineage>
        <taxon>Bacteria</taxon>
        <taxon>Pseudomonadati</taxon>
        <taxon>Planctomycetota</taxon>
        <taxon>Planctomycetia</taxon>
        <taxon>Planctomycetales</taxon>
        <taxon>Planctomycetaceae</taxon>
        <taxon>Gimesia</taxon>
    </lineage>
</organism>